<comment type="caution">
    <text evidence="1">The sequence shown here is derived from an EMBL/GenBank/DDBJ whole genome shotgun (WGS) entry which is preliminary data.</text>
</comment>
<reference evidence="1 2" key="1">
    <citation type="submission" date="2024-05" db="EMBL/GenBank/DDBJ databases">
        <title>Genome sequence of Ponticoccus litoralis KCCM 90028.</title>
        <authorList>
            <person name="Kim J.M."/>
            <person name="Lee J.K."/>
            <person name="Choi B.J."/>
            <person name="Bayburt H."/>
            <person name="Baek J.H."/>
            <person name="Jeon C.O."/>
        </authorList>
    </citation>
    <scope>NUCLEOTIDE SEQUENCE [LARGE SCALE GENOMIC DNA]</scope>
    <source>
        <strain evidence="1 2">KCCM 90028</strain>
    </source>
</reference>
<dbReference type="EMBL" id="JBDNCH010000002">
    <property type="protein sequence ID" value="MEN9062361.1"/>
    <property type="molecule type" value="Genomic_DNA"/>
</dbReference>
<evidence type="ECO:0000313" key="1">
    <source>
        <dbReference type="EMBL" id="MEN9062361.1"/>
    </source>
</evidence>
<proteinExistence type="predicted"/>
<dbReference type="GO" id="GO:0016787">
    <property type="term" value="F:hydrolase activity"/>
    <property type="evidence" value="ECO:0007669"/>
    <property type="project" value="UniProtKB-KW"/>
</dbReference>
<dbReference type="PANTHER" id="PTHR47751:SF1">
    <property type="entry name" value="SUPERFAMILY HYDROLASE, PUTATIVE (AFU_ORTHOLOGUE AFUA_2G16580)-RELATED"/>
    <property type="match status" value="1"/>
</dbReference>
<protein>
    <submittedName>
        <fullName evidence="1">Alpha/beta hydrolase</fullName>
    </submittedName>
</protein>
<dbReference type="AlphaFoldDB" id="A0AAW9SP71"/>
<gene>
    <name evidence="1" type="ORF">ABFB10_16555</name>
</gene>
<dbReference type="InterPro" id="IPR051411">
    <property type="entry name" value="Polyketide_trans_af380"/>
</dbReference>
<name>A0AAW9SP71_9RHOB</name>
<organism evidence="1 2">
    <name type="scientific">Ponticoccus litoralis</name>
    <dbReference type="NCBI Taxonomy" id="422297"/>
    <lineage>
        <taxon>Bacteria</taxon>
        <taxon>Pseudomonadati</taxon>
        <taxon>Pseudomonadota</taxon>
        <taxon>Alphaproteobacteria</taxon>
        <taxon>Rhodobacterales</taxon>
        <taxon>Roseobacteraceae</taxon>
        <taxon>Ponticoccus</taxon>
    </lineage>
</organism>
<keyword evidence="2" id="KW-1185">Reference proteome</keyword>
<dbReference type="InterPro" id="IPR029058">
    <property type="entry name" value="AB_hydrolase_fold"/>
</dbReference>
<dbReference type="PANTHER" id="PTHR47751">
    <property type="entry name" value="SUPERFAMILY HYDROLASE, PUTATIVE (AFU_ORTHOLOGUE AFUA_2G16580)-RELATED"/>
    <property type="match status" value="1"/>
</dbReference>
<dbReference type="RefSeq" id="WP_347167343.1">
    <property type="nucleotide sequence ID" value="NZ_JBDNCH010000002.1"/>
</dbReference>
<dbReference type="Proteomes" id="UP001428774">
    <property type="component" value="Unassembled WGS sequence"/>
</dbReference>
<keyword evidence="1" id="KW-0378">Hydrolase</keyword>
<sequence>MTKITFANTNNPNVEMSALINLPEGFEEGTKYPTIVVSHPGGGVKEQTAGTYAEELASAGFRDHRL</sequence>
<dbReference type="SUPFAM" id="SSF53474">
    <property type="entry name" value="alpha/beta-Hydrolases"/>
    <property type="match status" value="1"/>
</dbReference>
<dbReference type="Gene3D" id="3.40.50.1820">
    <property type="entry name" value="alpha/beta hydrolase"/>
    <property type="match status" value="1"/>
</dbReference>
<accession>A0AAW9SP71</accession>
<evidence type="ECO:0000313" key="2">
    <source>
        <dbReference type="Proteomes" id="UP001428774"/>
    </source>
</evidence>